<dbReference type="RefSeq" id="WP_323326205.1">
    <property type="nucleotide sequence ID" value="NZ_JAYFSI010000002.1"/>
</dbReference>
<keyword evidence="2" id="KW-1185">Reference proteome</keyword>
<reference evidence="1 2" key="1">
    <citation type="submission" date="2023-12" db="EMBL/GenBank/DDBJ databases">
        <title>Amycolatopsis sp. V23-08.</title>
        <authorList>
            <person name="Somphong A."/>
        </authorList>
    </citation>
    <scope>NUCLEOTIDE SEQUENCE [LARGE SCALE GENOMIC DNA]</scope>
    <source>
        <strain evidence="1 2">V23-08</strain>
    </source>
</reference>
<accession>A0ABU5R213</accession>
<protein>
    <recommendedName>
        <fullName evidence="3">AbrB/MazE/SpoVT family DNA-binding domain-containing protein</fullName>
    </recommendedName>
</protein>
<evidence type="ECO:0008006" key="3">
    <source>
        <dbReference type="Google" id="ProtNLM"/>
    </source>
</evidence>
<comment type="caution">
    <text evidence="1">The sequence shown here is derived from an EMBL/GenBank/DDBJ whole genome shotgun (WGS) entry which is preliminary data.</text>
</comment>
<proteinExistence type="predicted"/>
<gene>
    <name evidence="1" type="ORF">VA596_11910</name>
</gene>
<evidence type="ECO:0000313" key="2">
    <source>
        <dbReference type="Proteomes" id="UP001304298"/>
    </source>
</evidence>
<evidence type="ECO:0000313" key="1">
    <source>
        <dbReference type="EMBL" id="MEA5360242.1"/>
    </source>
</evidence>
<organism evidence="1 2">
    <name type="scientific">Amycolatopsis heterodermiae</name>
    <dbReference type="NCBI Taxonomy" id="3110235"/>
    <lineage>
        <taxon>Bacteria</taxon>
        <taxon>Bacillati</taxon>
        <taxon>Actinomycetota</taxon>
        <taxon>Actinomycetes</taxon>
        <taxon>Pseudonocardiales</taxon>
        <taxon>Pseudonocardiaceae</taxon>
        <taxon>Amycolatopsis</taxon>
    </lineage>
</organism>
<dbReference type="EMBL" id="JAYFSI010000002">
    <property type="protein sequence ID" value="MEA5360242.1"/>
    <property type="molecule type" value="Genomic_DNA"/>
</dbReference>
<name>A0ABU5R213_9PSEU</name>
<sequence length="101" mass="11091">MASKAAITLLGWSAGMPIRYEVRSGLVVVTTDPTAGRRVPAKLNLVLPTKIRSRCRVRAGDQVILAALLEHKLLVVYPQRRLYDMVLAYHATLKAEPGSLP</sequence>
<dbReference type="Proteomes" id="UP001304298">
    <property type="component" value="Unassembled WGS sequence"/>
</dbReference>